<dbReference type="PANTHER" id="PTHR30576:SF10">
    <property type="entry name" value="SLL5057 PROTEIN"/>
    <property type="match status" value="1"/>
</dbReference>
<accession>A0A286GNT2</accession>
<feature type="domain" description="Bacterial sugar transferase" evidence="3">
    <location>
        <begin position="27"/>
        <end position="217"/>
    </location>
</feature>
<dbReference type="AlphaFoldDB" id="A0A286GNT2"/>
<evidence type="ECO:0000259" key="3">
    <source>
        <dbReference type="Pfam" id="PF02397"/>
    </source>
</evidence>
<proteinExistence type="inferred from homology"/>
<dbReference type="PANTHER" id="PTHR30576">
    <property type="entry name" value="COLANIC BIOSYNTHESIS UDP-GLUCOSE LIPID CARRIER TRANSFERASE"/>
    <property type="match status" value="1"/>
</dbReference>
<reference evidence="4 5" key="1">
    <citation type="submission" date="2017-09" db="EMBL/GenBank/DDBJ databases">
        <authorList>
            <person name="Ehlers B."/>
            <person name="Leendertz F.H."/>
        </authorList>
    </citation>
    <scope>NUCLEOTIDE SEQUENCE [LARGE SCALE GENOMIC DNA]</scope>
    <source>
        <strain evidence="4 5">USBA 140</strain>
    </source>
</reference>
<dbReference type="RefSeq" id="WP_176525192.1">
    <property type="nucleotide sequence ID" value="NZ_OCNJ01000006.1"/>
</dbReference>
<comment type="similarity">
    <text evidence="1">Belongs to the bacterial sugar transferase family.</text>
</comment>
<protein>
    <submittedName>
        <fullName evidence="4">Sugar transferase involved in LPS biosynthesis (Colanic, teichoic acid)</fullName>
    </submittedName>
</protein>
<keyword evidence="2" id="KW-0270">Exopolysaccharide synthesis</keyword>
<dbReference type="Proteomes" id="UP000219621">
    <property type="component" value="Unassembled WGS sequence"/>
</dbReference>
<organism evidence="4 5">
    <name type="scientific">Caenispirillum bisanense</name>
    <dbReference type="NCBI Taxonomy" id="414052"/>
    <lineage>
        <taxon>Bacteria</taxon>
        <taxon>Pseudomonadati</taxon>
        <taxon>Pseudomonadota</taxon>
        <taxon>Alphaproteobacteria</taxon>
        <taxon>Rhodospirillales</taxon>
        <taxon>Novispirillaceae</taxon>
        <taxon>Caenispirillum</taxon>
    </lineage>
</organism>
<dbReference type="InterPro" id="IPR003362">
    <property type="entry name" value="Bact_transf"/>
</dbReference>
<dbReference type="EMBL" id="OCNJ01000006">
    <property type="protein sequence ID" value="SOD97197.1"/>
    <property type="molecule type" value="Genomic_DNA"/>
</dbReference>
<evidence type="ECO:0000256" key="1">
    <source>
        <dbReference type="ARBA" id="ARBA00006464"/>
    </source>
</evidence>
<sequence length="225" mass="25578">MTIRSRTISTVGAPARPLDLRRWQGVKRRMDLMLGLPLLLLALPVIGAAAAAVWLTDRGPVFYRQVRIGRHGRPFVLWKLRTMCRDADRRLAEHLAADPQARAEWAATCKLADDPRILPRIGAPLRRYAVDELPQLWNVVRGDLSLVGPRPLPAYHMKRLPRSVRRLRGRMRPGLTGLWQVARRDRSFAEMQRLDLAYVGDWSPALDLALLARTALVLRSGRHCL</sequence>
<evidence type="ECO:0000313" key="4">
    <source>
        <dbReference type="EMBL" id="SOD97197.1"/>
    </source>
</evidence>
<dbReference type="GO" id="GO:0000271">
    <property type="term" value="P:polysaccharide biosynthetic process"/>
    <property type="evidence" value="ECO:0007669"/>
    <property type="project" value="UniProtKB-KW"/>
</dbReference>
<dbReference type="Pfam" id="PF02397">
    <property type="entry name" value="Bac_transf"/>
    <property type="match status" value="1"/>
</dbReference>
<keyword evidence="4" id="KW-0808">Transferase</keyword>
<evidence type="ECO:0000256" key="2">
    <source>
        <dbReference type="ARBA" id="ARBA00023169"/>
    </source>
</evidence>
<gene>
    <name evidence="4" type="ORF">SAMN05421508_106321</name>
</gene>
<dbReference type="GO" id="GO:0016780">
    <property type="term" value="F:phosphotransferase activity, for other substituted phosphate groups"/>
    <property type="evidence" value="ECO:0007669"/>
    <property type="project" value="TreeGrafter"/>
</dbReference>
<evidence type="ECO:0000313" key="5">
    <source>
        <dbReference type="Proteomes" id="UP000219621"/>
    </source>
</evidence>
<keyword evidence="5" id="KW-1185">Reference proteome</keyword>
<name>A0A286GNT2_9PROT</name>